<feature type="compositionally biased region" description="Polar residues" evidence="1">
    <location>
        <begin position="45"/>
        <end position="56"/>
    </location>
</feature>
<evidence type="ECO:0000313" key="2">
    <source>
        <dbReference type="EMBL" id="KAF1935814.1"/>
    </source>
</evidence>
<feature type="region of interest" description="Disordered" evidence="1">
    <location>
        <begin position="1"/>
        <end position="80"/>
    </location>
</feature>
<organism evidence="2 3">
    <name type="scientific">Clathrospora elynae</name>
    <dbReference type="NCBI Taxonomy" id="706981"/>
    <lineage>
        <taxon>Eukaryota</taxon>
        <taxon>Fungi</taxon>
        <taxon>Dikarya</taxon>
        <taxon>Ascomycota</taxon>
        <taxon>Pezizomycotina</taxon>
        <taxon>Dothideomycetes</taxon>
        <taxon>Pleosporomycetidae</taxon>
        <taxon>Pleosporales</taxon>
        <taxon>Diademaceae</taxon>
        <taxon>Clathrospora</taxon>
    </lineage>
</organism>
<dbReference type="AlphaFoldDB" id="A0A6A5S8F8"/>
<accession>A0A6A5S8F8</accession>
<evidence type="ECO:0000256" key="1">
    <source>
        <dbReference type="SAM" id="MobiDB-lite"/>
    </source>
</evidence>
<feature type="non-terminal residue" evidence="2">
    <location>
        <position position="197"/>
    </location>
</feature>
<evidence type="ECO:0000313" key="3">
    <source>
        <dbReference type="Proteomes" id="UP000800038"/>
    </source>
</evidence>
<protein>
    <submittedName>
        <fullName evidence="2">Uncharacterized protein</fullName>
    </submittedName>
</protein>
<dbReference type="Proteomes" id="UP000800038">
    <property type="component" value="Unassembled WGS sequence"/>
</dbReference>
<proteinExistence type="predicted"/>
<reference evidence="2" key="1">
    <citation type="journal article" date="2020" name="Stud. Mycol.">
        <title>101 Dothideomycetes genomes: a test case for predicting lifestyles and emergence of pathogens.</title>
        <authorList>
            <person name="Haridas S."/>
            <person name="Albert R."/>
            <person name="Binder M."/>
            <person name="Bloem J."/>
            <person name="Labutti K."/>
            <person name="Salamov A."/>
            <person name="Andreopoulos B."/>
            <person name="Baker S."/>
            <person name="Barry K."/>
            <person name="Bills G."/>
            <person name="Bluhm B."/>
            <person name="Cannon C."/>
            <person name="Castanera R."/>
            <person name="Culley D."/>
            <person name="Daum C."/>
            <person name="Ezra D."/>
            <person name="Gonzalez J."/>
            <person name="Henrissat B."/>
            <person name="Kuo A."/>
            <person name="Liang C."/>
            <person name="Lipzen A."/>
            <person name="Lutzoni F."/>
            <person name="Magnuson J."/>
            <person name="Mondo S."/>
            <person name="Nolan M."/>
            <person name="Ohm R."/>
            <person name="Pangilinan J."/>
            <person name="Park H.-J."/>
            <person name="Ramirez L."/>
            <person name="Alfaro M."/>
            <person name="Sun H."/>
            <person name="Tritt A."/>
            <person name="Yoshinaga Y."/>
            <person name="Zwiers L.-H."/>
            <person name="Turgeon B."/>
            <person name="Goodwin S."/>
            <person name="Spatafora J."/>
            <person name="Crous P."/>
            <person name="Grigoriev I."/>
        </authorList>
    </citation>
    <scope>NUCLEOTIDE SEQUENCE</scope>
    <source>
        <strain evidence="2">CBS 161.51</strain>
    </source>
</reference>
<dbReference type="OrthoDB" id="3791143at2759"/>
<dbReference type="EMBL" id="ML976232">
    <property type="protein sequence ID" value="KAF1935814.1"/>
    <property type="molecule type" value="Genomic_DNA"/>
</dbReference>
<gene>
    <name evidence="2" type="ORF">EJ02DRAFT_388513</name>
</gene>
<sequence length="197" mass="21891">MAPNASDRSKKRAAAGAEEAELPAKRQQQPTRRLLESQLVLPSLPATQQQPSQRGSTPIDALLSPTPVPSLPPRLSQRASPRRNIPLHPLFVASQALSDSPFESQVRNNKARNALLPPEEGSIAATEASEEVVDSAVNALYEVDCLVDDFTGIEWVRLPGLMMPLVQSTRKKSWVYKHGYRCVLQKDPRRVFWVCYL</sequence>
<name>A0A6A5S8F8_9PLEO</name>
<keyword evidence="3" id="KW-1185">Reference proteome</keyword>